<sequence>MDELVEKIQRAATHAGTANGATVELETGMRTVAAVPNDYMESMVASAIAEILGDDGLASPPVTPGGEDFHFYAQRKPGIKATMIGLGADLKPGLHHPDMRFNLEALQIGAAILALSIVKIFAAGQED</sequence>
<dbReference type="SUPFAM" id="SSF53187">
    <property type="entry name" value="Zn-dependent exopeptidases"/>
    <property type="match status" value="1"/>
</dbReference>
<comment type="caution">
    <text evidence="1">The sequence shown here is derived from an EMBL/GenBank/DDBJ whole genome shotgun (WGS) entry which is preliminary data.</text>
</comment>
<dbReference type="InterPro" id="IPR002933">
    <property type="entry name" value="Peptidase_M20"/>
</dbReference>
<organism evidence="1 2">
    <name type="scientific">Cohnella rhizosphaerae</name>
    <dbReference type="NCBI Taxonomy" id="1457232"/>
    <lineage>
        <taxon>Bacteria</taxon>
        <taxon>Bacillati</taxon>
        <taxon>Bacillota</taxon>
        <taxon>Bacilli</taxon>
        <taxon>Bacillales</taxon>
        <taxon>Paenibacillaceae</taxon>
        <taxon>Cohnella</taxon>
    </lineage>
</organism>
<dbReference type="AlphaFoldDB" id="A0A9X4KXJ8"/>
<dbReference type="RefSeq" id="WP_277536174.1">
    <property type="nucleotide sequence ID" value="NZ_JAPDIA010000008.1"/>
</dbReference>
<name>A0A9X4KXJ8_9BACL</name>
<dbReference type="Proteomes" id="UP001153404">
    <property type="component" value="Unassembled WGS sequence"/>
</dbReference>
<accession>A0A9X4KXJ8</accession>
<reference evidence="1" key="1">
    <citation type="submission" date="2022-10" db="EMBL/GenBank/DDBJ databases">
        <title>Comparative genomic analysis of Cohnella hashimotonis sp. nov., isolated from the International Space Station.</title>
        <authorList>
            <person name="Simpson A."/>
            <person name="Venkateswaran K."/>
        </authorList>
    </citation>
    <scope>NUCLEOTIDE SEQUENCE</scope>
    <source>
        <strain evidence="1">DSM 28161</strain>
    </source>
</reference>
<keyword evidence="2" id="KW-1185">Reference proteome</keyword>
<protein>
    <submittedName>
        <fullName evidence="1">M20/M25/M40 family metallo-hydrolase</fullName>
    </submittedName>
</protein>
<evidence type="ECO:0000313" key="2">
    <source>
        <dbReference type="Proteomes" id="UP001153404"/>
    </source>
</evidence>
<dbReference type="EMBL" id="JAPDIA010000008">
    <property type="protein sequence ID" value="MDG0812717.1"/>
    <property type="molecule type" value="Genomic_DNA"/>
</dbReference>
<evidence type="ECO:0000313" key="1">
    <source>
        <dbReference type="EMBL" id="MDG0812717.1"/>
    </source>
</evidence>
<gene>
    <name evidence="1" type="ORF">OMP40_27900</name>
</gene>
<dbReference type="GO" id="GO:0016787">
    <property type="term" value="F:hydrolase activity"/>
    <property type="evidence" value="ECO:0007669"/>
    <property type="project" value="InterPro"/>
</dbReference>
<dbReference type="Gene3D" id="3.40.630.10">
    <property type="entry name" value="Zn peptidases"/>
    <property type="match status" value="1"/>
</dbReference>
<proteinExistence type="predicted"/>
<dbReference type="Pfam" id="PF01546">
    <property type="entry name" value="Peptidase_M20"/>
    <property type="match status" value="1"/>
</dbReference>